<evidence type="ECO:0000256" key="3">
    <source>
        <dbReference type="ARBA" id="ARBA00022989"/>
    </source>
</evidence>
<evidence type="ECO:0000259" key="8">
    <source>
        <dbReference type="Pfam" id="PF03522"/>
    </source>
</evidence>
<feature type="transmembrane region" description="Helical" evidence="6">
    <location>
        <begin position="595"/>
        <end position="611"/>
    </location>
</feature>
<feature type="transmembrane region" description="Helical" evidence="6">
    <location>
        <begin position="359"/>
        <end position="381"/>
    </location>
</feature>
<dbReference type="PANTHER" id="PTHR11827">
    <property type="entry name" value="SOLUTE CARRIER FAMILY 12, CATION COTRANSPORTERS"/>
    <property type="match status" value="1"/>
</dbReference>
<protein>
    <submittedName>
        <fullName evidence="9">Na+/K+/2Cl-cotransporter</fullName>
    </submittedName>
</protein>
<dbReference type="Gene3D" id="1.20.1740.10">
    <property type="entry name" value="Amino acid/polyamine transporter I"/>
    <property type="match status" value="1"/>
</dbReference>
<evidence type="ECO:0000256" key="2">
    <source>
        <dbReference type="ARBA" id="ARBA00022692"/>
    </source>
</evidence>
<feature type="transmembrane region" description="Helical" evidence="6">
    <location>
        <begin position="198"/>
        <end position="219"/>
    </location>
</feature>
<dbReference type="GO" id="GO:0008511">
    <property type="term" value="F:sodium:potassium:chloride symporter activity"/>
    <property type="evidence" value="ECO:0007669"/>
    <property type="project" value="TreeGrafter"/>
</dbReference>
<dbReference type="EMBL" id="MH921461">
    <property type="protein sequence ID" value="QCG86252.1"/>
    <property type="molecule type" value="mRNA"/>
</dbReference>
<dbReference type="AlphaFoldDB" id="A0A4D6TW96"/>
<dbReference type="GO" id="GO:0016020">
    <property type="term" value="C:membrane"/>
    <property type="evidence" value="ECO:0007669"/>
    <property type="project" value="UniProtKB-SubCell"/>
</dbReference>
<evidence type="ECO:0000313" key="9">
    <source>
        <dbReference type="EMBL" id="QCG86252.1"/>
    </source>
</evidence>
<dbReference type="NCBIfam" id="TIGR00930">
    <property type="entry name" value="2a30"/>
    <property type="match status" value="1"/>
</dbReference>
<organism evidence="9">
    <name type="scientific">Cypridopsis vidua</name>
    <dbReference type="NCBI Taxonomy" id="230730"/>
    <lineage>
        <taxon>Eukaryota</taxon>
        <taxon>Metazoa</taxon>
        <taxon>Ecdysozoa</taxon>
        <taxon>Arthropoda</taxon>
        <taxon>Crustacea</taxon>
        <taxon>Oligostraca</taxon>
        <taxon>Ostracoda</taxon>
        <taxon>Podocopa</taxon>
        <taxon>Podocopida</taxon>
        <taxon>Cypridocopina</taxon>
        <taxon>Cypridoidea</taxon>
        <taxon>Cyprididae</taxon>
        <taxon>Cypridopsis</taxon>
    </lineage>
</organism>
<evidence type="ECO:0000256" key="5">
    <source>
        <dbReference type="SAM" id="MobiDB-lite"/>
    </source>
</evidence>
<name>A0A4D6TW96_9CRUS</name>
<dbReference type="GO" id="GO:0055064">
    <property type="term" value="P:chloride ion homeostasis"/>
    <property type="evidence" value="ECO:0007669"/>
    <property type="project" value="TreeGrafter"/>
</dbReference>
<dbReference type="GO" id="GO:1990573">
    <property type="term" value="P:potassium ion import across plasma membrane"/>
    <property type="evidence" value="ECO:0007669"/>
    <property type="project" value="TreeGrafter"/>
</dbReference>
<feature type="domain" description="Amino acid permease/ SLC12A" evidence="7">
    <location>
        <begin position="124"/>
        <end position="651"/>
    </location>
</feature>
<evidence type="ECO:0000256" key="1">
    <source>
        <dbReference type="ARBA" id="ARBA00004141"/>
    </source>
</evidence>
<comment type="subcellular location">
    <subcellularLocation>
        <location evidence="1">Membrane</location>
        <topology evidence="1">Multi-pass membrane protein</topology>
    </subcellularLocation>
</comment>
<dbReference type="Pfam" id="PF03522">
    <property type="entry name" value="SLC12"/>
    <property type="match status" value="1"/>
</dbReference>
<dbReference type="GO" id="GO:0006884">
    <property type="term" value="P:cell volume homeostasis"/>
    <property type="evidence" value="ECO:0007669"/>
    <property type="project" value="TreeGrafter"/>
</dbReference>
<dbReference type="InterPro" id="IPR018491">
    <property type="entry name" value="SLC12_C"/>
</dbReference>
<evidence type="ECO:0000256" key="6">
    <source>
        <dbReference type="SAM" id="Phobius"/>
    </source>
</evidence>
<dbReference type="GO" id="GO:0055078">
    <property type="term" value="P:sodium ion homeostasis"/>
    <property type="evidence" value="ECO:0007669"/>
    <property type="project" value="TreeGrafter"/>
</dbReference>
<dbReference type="Pfam" id="PF00324">
    <property type="entry name" value="AA_permease"/>
    <property type="match status" value="1"/>
</dbReference>
<feature type="transmembrane region" description="Helical" evidence="6">
    <location>
        <begin position="515"/>
        <end position="534"/>
    </location>
</feature>
<dbReference type="InterPro" id="IPR004841">
    <property type="entry name" value="AA-permease/SLC12A_dom"/>
</dbReference>
<keyword evidence="2 6" id="KW-0812">Transmembrane</keyword>
<feature type="transmembrane region" description="Helical" evidence="6">
    <location>
        <begin position="119"/>
        <end position="140"/>
    </location>
</feature>
<feature type="transmembrane region" description="Helical" evidence="6">
    <location>
        <begin position="245"/>
        <end position="267"/>
    </location>
</feature>
<dbReference type="PANTHER" id="PTHR11827:SF48">
    <property type="entry name" value="GH09711P"/>
    <property type="match status" value="1"/>
</dbReference>
<feature type="transmembrane region" description="Helical" evidence="6">
    <location>
        <begin position="328"/>
        <end position="347"/>
    </location>
</feature>
<keyword evidence="4 6" id="KW-0472">Membrane</keyword>
<sequence length="1055" mass="116905">MDPNINEDRRRFQVARIDTPQATTNTPPFFMDQEEADHAGGVAALQIPEAYNYDATFLASLHQMTREAFPREMNYRNLFSIAKAGAATRPTLPELMEPSGEKREDDTDVDAVEKKGVKLGWILGVFLPCLLNIWGVMLFLRLTWVMGQGGVFAGIGLLTLCNLVTFITALSVSAVSTNGQIKGGGIYYMISRSLGAEFGGAIGLMFTVANCIACSMHTIGFCEAVQEMLRTDFKTFIVDDAKNDIRIVGVIALIACLIIVIVGMQWVARIQVVLLVMLLAAQVSVITGAAIGPYNDDQRAQGFLGFHWDVFVSNFAPKFSVTDGVQHSFFSVFAVYFPAVTGIVAGANLSGDLKDPGYAIPLGTLAAIAGTYFSYVLLGLISAASVMRVASGNITELYMPQMMPNSTVMPTPMPFIGNVTPTLSIPELMASRAFQCEDIECKFGLLYNYQTMTMMSSWGPMIYIGCFAASLSSAIATLCSAPRVLQAMAQDKLYPGIGPFGVGFGSSNDPVRGTILSFVVAVGFLLIAELNAVGTLTSNFYLAAYSLVNFCVFHAELAKSPGWRPGFKYYTAWLSLLGTVLCIAAMFLVNWITALITYGLIVLFYLFVQYREPDANWGSSMQAAAYSGALKAVHDLSNIEEHVKNFRPQILCMSGFPGARPPLVDFANLITKHSSLLICGNIIDGNIPLSTKANYPRLARAWLNKHRIRAFYKHVEDGCFEHGCKAMLQLVGLGNLRPNMILLGYKSDWRDAPREDVIAYVNVVHAAFERIMAVGILRVKGGLDYSSVLETVICLDEVETDSQTYNGDENVEANMDDNVNHLDEVEKKKPKKQKNQKPKKLGQRKGPAGYGDVKLPTSVFTSITRFQQKQAKGFIDVYWLYDDGGLTILIPFILQRTKTFINSKLRIFTVLSRTGELEEEQRNMAKLLTKFRIEFADLIVIPDVQRKAQPATKELFLEIIEPCRRKGQNTGREDAFITDEELEIFKEKNNRHMRLRELLLEYSAESTMVVMTLPLPRRSTISAPLYMAWLELLTREMPPMLLVRGNQQSVLTFYS</sequence>
<keyword evidence="3 6" id="KW-1133">Transmembrane helix</keyword>
<dbReference type="GO" id="GO:0055075">
    <property type="term" value="P:potassium ion homeostasis"/>
    <property type="evidence" value="ECO:0007669"/>
    <property type="project" value="TreeGrafter"/>
</dbReference>
<evidence type="ECO:0000256" key="4">
    <source>
        <dbReference type="ARBA" id="ARBA00023136"/>
    </source>
</evidence>
<feature type="compositionally biased region" description="Basic residues" evidence="5">
    <location>
        <begin position="828"/>
        <end position="843"/>
    </location>
</feature>
<feature type="transmembrane region" description="Helical" evidence="6">
    <location>
        <begin position="570"/>
        <end position="589"/>
    </location>
</feature>
<feature type="domain" description="SLC12A transporter C-terminal" evidence="8">
    <location>
        <begin position="660"/>
        <end position="1055"/>
    </location>
</feature>
<accession>A0A4D6TW96</accession>
<dbReference type="InterPro" id="IPR004842">
    <property type="entry name" value="SLC12A_fam"/>
</dbReference>
<feature type="transmembrane region" description="Helical" evidence="6">
    <location>
        <begin position="461"/>
        <end position="485"/>
    </location>
</feature>
<feature type="transmembrane region" description="Helical" evidence="6">
    <location>
        <begin position="274"/>
        <end position="294"/>
    </location>
</feature>
<feature type="transmembrane region" description="Helical" evidence="6">
    <location>
        <begin position="152"/>
        <end position="177"/>
    </location>
</feature>
<evidence type="ECO:0000259" key="7">
    <source>
        <dbReference type="Pfam" id="PF00324"/>
    </source>
</evidence>
<reference evidence="9" key="1">
    <citation type="submission" date="2018-09" db="EMBL/GenBank/DDBJ databases">
        <authorList>
            <person name="Shen X."/>
        </authorList>
    </citation>
    <scope>NUCLEOTIDE SEQUENCE</scope>
</reference>
<proteinExistence type="evidence at transcript level"/>
<feature type="region of interest" description="Disordered" evidence="5">
    <location>
        <begin position="824"/>
        <end position="850"/>
    </location>
</feature>